<sequence>MDPKVSCLLGVLWADVCLGWIALQVETWESYRGMVGGYDICGVANSQDPP</sequence>
<name>A0ABP8CI11_9ACTN</name>
<proteinExistence type="predicted"/>
<keyword evidence="2" id="KW-1185">Reference proteome</keyword>
<evidence type="ECO:0000313" key="1">
    <source>
        <dbReference type="EMBL" id="GAA4239348.1"/>
    </source>
</evidence>
<accession>A0ABP8CI11</accession>
<gene>
    <name evidence="1" type="ORF">GCM10022254_59090</name>
</gene>
<reference evidence="2" key="1">
    <citation type="journal article" date="2019" name="Int. J. Syst. Evol. Microbiol.">
        <title>The Global Catalogue of Microorganisms (GCM) 10K type strain sequencing project: providing services to taxonomists for standard genome sequencing and annotation.</title>
        <authorList>
            <consortium name="The Broad Institute Genomics Platform"/>
            <consortium name="The Broad Institute Genome Sequencing Center for Infectious Disease"/>
            <person name="Wu L."/>
            <person name="Ma J."/>
        </authorList>
    </citation>
    <scope>NUCLEOTIDE SEQUENCE [LARGE SCALE GENOMIC DNA]</scope>
    <source>
        <strain evidence="2">JCM 17440</strain>
    </source>
</reference>
<dbReference type="Proteomes" id="UP001501710">
    <property type="component" value="Unassembled WGS sequence"/>
</dbReference>
<protein>
    <submittedName>
        <fullName evidence="1">Uncharacterized protein</fullName>
    </submittedName>
</protein>
<dbReference type="EMBL" id="BAABAS010000020">
    <property type="protein sequence ID" value="GAA4239348.1"/>
    <property type="molecule type" value="Genomic_DNA"/>
</dbReference>
<organism evidence="1 2">
    <name type="scientific">Actinomadura meridiana</name>
    <dbReference type="NCBI Taxonomy" id="559626"/>
    <lineage>
        <taxon>Bacteria</taxon>
        <taxon>Bacillati</taxon>
        <taxon>Actinomycetota</taxon>
        <taxon>Actinomycetes</taxon>
        <taxon>Streptosporangiales</taxon>
        <taxon>Thermomonosporaceae</taxon>
        <taxon>Actinomadura</taxon>
    </lineage>
</organism>
<comment type="caution">
    <text evidence="1">The sequence shown here is derived from an EMBL/GenBank/DDBJ whole genome shotgun (WGS) entry which is preliminary data.</text>
</comment>
<evidence type="ECO:0000313" key="2">
    <source>
        <dbReference type="Proteomes" id="UP001501710"/>
    </source>
</evidence>